<sequence length="68" mass="7825">MRRIQQEGNKKRQTENLTASTTYPCFRQDLGDSEGAGSSDLPGAKIWTFYSQKENIHLTFQLTFVRIN</sequence>
<comment type="caution">
    <text evidence="2">The sequence shown here is derived from an EMBL/GenBank/DDBJ whole genome shotgun (WGS) entry which is preliminary data.</text>
</comment>
<feature type="compositionally biased region" description="Basic and acidic residues" evidence="1">
    <location>
        <begin position="1"/>
        <end position="14"/>
    </location>
</feature>
<proteinExistence type="predicted"/>
<dbReference type="Proteomes" id="UP001179181">
    <property type="component" value="Unassembled WGS sequence"/>
</dbReference>
<dbReference type="EMBL" id="JAASQJ010000001">
    <property type="protein sequence ID" value="NIJ52012.1"/>
    <property type="molecule type" value="Genomic_DNA"/>
</dbReference>
<accession>A0ABX0UGZ9</accession>
<evidence type="ECO:0000256" key="1">
    <source>
        <dbReference type="SAM" id="MobiDB-lite"/>
    </source>
</evidence>
<evidence type="ECO:0000313" key="2">
    <source>
        <dbReference type="EMBL" id="NIJ52012.1"/>
    </source>
</evidence>
<protein>
    <submittedName>
        <fullName evidence="2">Uncharacterized protein</fullName>
    </submittedName>
</protein>
<evidence type="ECO:0000313" key="3">
    <source>
        <dbReference type="Proteomes" id="UP001179181"/>
    </source>
</evidence>
<feature type="region of interest" description="Disordered" evidence="1">
    <location>
        <begin position="1"/>
        <end position="20"/>
    </location>
</feature>
<dbReference type="RefSeq" id="WP_167268016.1">
    <property type="nucleotide sequence ID" value="NZ_JAASQJ010000001.1"/>
</dbReference>
<organism evidence="2 3">
    <name type="scientific">Dyadobacter arcticus</name>
    <dbReference type="NCBI Taxonomy" id="1078754"/>
    <lineage>
        <taxon>Bacteria</taxon>
        <taxon>Pseudomonadati</taxon>
        <taxon>Bacteroidota</taxon>
        <taxon>Cytophagia</taxon>
        <taxon>Cytophagales</taxon>
        <taxon>Spirosomataceae</taxon>
        <taxon>Dyadobacter</taxon>
    </lineage>
</organism>
<name>A0ABX0UGZ9_9BACT</name>
<gene>
    <name evidence="2" type="ORF">FHS68_001168</name>
</gene>
<keyword evidence="3" id="KW-1185">Reference proteome</keyword>
<reference evidence="2 3" key="1">
    <citation type="submission" date="2020-03" db="EMBL/GenBank/DDBJ databases">
        <title>Genomic Encyclopedia of Type Strains, Phase IV (KMG-IV): sequencing the most valuable type-strain genomes for metagenomic binning, comparative biology and taxonomic classification.</title>
        <authorList>
            <person name="Goeker M."/>
        </authorList>
    </citation>
    <scope>NUCLEOTIDE SEQUENCE [LARGE SCALE GENOMIC DNA]</scope>
    <source>
        <strain evidence="2 3">DSM 102865</strain>
    </source>
</reference>